<comment type="subcellular location">
    <subcellularLocation>
        <location evidence="6">Cell membrane</location>
        <topology evidence="6">Multi-pass membrane protein</topology>
    </subcellularLocation>
    <subcellularLocation>
        <location evidence="1">Membrane</location>
    </subcellularLocation>
</comment>
<proteinExistence type="inferred from homology"/>
<evidence type="ECO:0000256" key="6">
    <source>
        <dbReference type="RuleBase" id="RU363076"/>
    </source>
</evidence>
<evidence type="ECO:0000256" key="2">
    <source>
        <dbReference type="ARBA" id="ARBA00007165"/>
    </source>
</evidence>
<evidence type="ECO:0000256" key="4">
    <source>
        <dbReference type="ARBA" id="ARBA00022989"/>
    </source>
</evidence>
<evidence type="ECO:0000313" key="8">
    <source>
        <dbReference type="EMBL" id="GEB50350.1"/>
    </source>
</evidence>
<dbReference type="InterPro" id="IPR045214">
    <property type="entry name" value="Surf1/Surf4"/>
</dbReference>
<evidence type="ECO:0000256" key="7">
    <source>
        <dbReference type="SAM" id="MobiDB-lite"/>
    </source>
</evidence>
<dbReference type="PANTHER" id="PTHR23427">
    <property type="entry name" value="SURFEIT LOCUS PROTEIN"/>
    <property type="match status" value="1"/>
</dbReference>
<dbReference type="InterPro" id="IPR002994">
    <property type="entry name" value="Surf1/Shy1"/>
</dbReference>
<keyword evidence="4 6" id="KW-1133">Transmembrane helix</keyword>
<organism evidence="8 9">
    <name type="scientific">Streptomyces cacaoi</name>
    <dbReference type="NCBI Taxonomy" id="1898"/>
    <lineage>
        <taxon>Bacteria</taxon>
        <taxon>Bacillati</taxon>
        <taxon>Actinomycetota</taxon>
        <taxon>Actinomycetes</taxon>
        <taxon>Kitasatosporales</taxon>
        <taxon>Streptomycetaceae</taxon>
        <taxon>Streptomyces</taxon>
    </lineage>
</organism>
<dbReference type="GO" id="GO:0005886">
    <property type="term" value="C:plasma membrane"/>
    <property type="evidence" value="ECO:0007669"/>
    <property type="project" value="UniProtKB-SubCell"/>
</dbReference>
<gene>
    <name evidence="8" type="ORF">SCA03_29010</name>
</gene>
<sequence>MYRFLLTPRWWGINVFAVLAIAVCLVMGSWQLSRFDARVDRHQQQEEQEEQAAHAKAEPLARLLPVSEDTVGRTAKVTGRFDSRHPLLVPDRDIKGTEGFYVLSLLRPEAAGAKALPVVRGWLPGSADPARVPEAPRGEVTVSGVLQASESQNDAGPGASGGLPEGQLGFISAAALVNVVPYQVENAWITQQHTDKPLRAVPPVAPDNTGLDMKAFQNLGYTAQWFLFAGFVVFMWFRFFRREVEIARDAELGLAPGPDDPPPPGGSATDPEPPHTPDPAADSGPRTDPGDAPRADAAGPDAAPDTDPAREPAAAPAQRTAPAAPASTSTTR</sequence>
<keyword evidence="9" id="KW-1185">Reference proteome</keyword>
<dbReference type="OrthoDB" id="9807214at2"/>
<feature type="compositionally biased region" description="Low complexity" evidence="7">
    <location>
        <begin position="295"/>
        <end position="332"/>
    </location>
</feature>
<feature type="region of interest" description="Disordered" evidence="7">
    <location>
        <begin position="252"/>
        <end position="332"/>
    </location>
</feature>
<comment type="caution">
    <text evidence="8">The sequence shown here is derived from an EMBL/GenBank/DDBJ whole genome shotgun (WGS) entry which is preliminary data.</text>
</comment>
<keyword evidence="5 6" id="KW-0472">Membrane</keyword>
<reference evidence="8 9" key="1">
    <citation type="submission" date="2019-06" db="EMBL/GenBank/DDBJ databases">
        <title>Whole genome shotgun sequence of Streptomyces cacaoi subsp. cacaoi NBRC 12748.</title>
        <authorList>
            <person name="Hosoyama A."/>
            <person name="Uohara A."/>
            <person name="Ohji S."/>
            <person name="Ichikawa N."/>
        </authorList>
    </citation>
    <scope>NUCLEOTIDE SEQUENCE [LARGE SCALE GENOMIC DNA]</scope>
    <source>
        <strain evidence="8 9">NBRC 12748</strain>
    </source>
</reference>
<accession>A0A4Y3R2V4</accession>
<dbReference type="PROSITE" id="PS50895">
    <property type="entry name" value="SURF1"/>
    <property type="match status" value="1"/>
</dbReference>
<evidence type="ECO:0000256" key="1">
    <source>
        <dbReference type="ARBA" id="ARBA00004370"/>
    </source>
</evidence>
<dbReference type="RefSeq" id="WP_078874678.1">
    <property type="nucleotide sequence ID" value="NZ_BJMM01000012.1"/>
</dbReference>
<keyword evidence="3 6" id="KW-0812">Transmembrane</keyword>
<comment type="similarity">
    <text evidence="2 6">Belongs to the SURF1 family.</text>
</comment>
<comment type="caution">
    <text evidence="6">Lacks conserved residue(s) required for the propagation of feature annotation.</text>
</comment>
<evidence type="ECO:0000256" key="3">
    <source>
        <dbReference type="ARBA" id="ARBA00022692"/>
    </source>
</evidence>
<protein>
    <recommendedName>
        <fullName evidence="6">SURF1-like protein</fullName>
    </recommendedName>
</protein>
<dbReference type="CDD" id="cd06662">
    <property type="entry name" value="SURF1"/>
    <property type="match status" value="1"/>
</dbReference>
<feature type="transmembrane region" description="Helical" evidence="6">
    <location>
        <begin position="223"/>
        <end position="240"/>
    </location>
</feature>
<dbReference type="EMBL" id="BJMM01000012">
    <property type="protein sequence ID" value="GEB50350.1"/>
    <property type="molecule type" value="Genomic_DNA"/>
</dbReference>
<dbReference type="Proteomes" id="UP000319210">
    <property type="component" value="Unassembled WGS sequence"/>
</dbReference>
<keyword evidence="6" id="KW-1003">Cell membrane</keyword>
<dbReference type="AlphaFoldDB" id="A0A4Y3R2V4"/>
<name>A0A4Y3R2V4_STRCI</name>
<evidence type="ECO:0000256" key="5">
    <source>
        <dbReference type="ARBA" id="ARBA00023136"/>
    </source>
</evidence>
<evidence type="ECO:0000313" key="9">
    <source>
        <dbReference type="Proteomes" id="UP000319210"/>
    </source>
</evidence>
<dbReference type="Pfam" id="PF02104">
    <property type="entry name" value="SURF1"/>
    <property type="match status" value="1"/>
</dbReference>
<dbReference type="PANTHER" id="PTHR23427:SF2">
    <property type="entry name" value="SURFEIT LOCUS PROTEIN 1"/>
    <property type="match status" value="1"/>
</dbReference>